<feature type="region of interest" description="Disordered" evidence="1">
    <location>
        <begin position="499"/>
        <end position="618"/>
    </location>
</feature>
<dbReference type="Proteomes" id="UP000006039">
    <property type="component" value="Unassembled WGS sequence"/>
</dbReference>
<reference evidence="2" key="3">
    <citation type="submission" date="2010-09" db="EMBL/GenBank/DDBJ databases">
        <title>Annotation of Gaeumannomyces graminis var. tritici R3-111a-1.</title>
        <authorList>
            <consortium name="The Broad Institute Genome Sequencing Platform"/>
            <person name="Ma L.-J."/>
            <person name="Dead R."/>
            <person name="Young S.K."/>
            <person name="Zeng Q."/>
            <person name="Gargeya S."/>
            <person name="Fitzgerald M."/>
            <person name="Haas B."/>
            <person name="Abouelleil A."/>
            <person name="Alvarado L."/>
            <person name="Arachchi H.M."/>
            <person name="Berlin A."/>
            <person name="Brown A."/>
            <person name="Chapman S.B."/>
            <person name="Chen Z."/>
            <person name="Dunbar C."/>
            <person name="Freedman E."/>
            <person name="Gearin G."/>
            <person name="Gellesch M."/>
            <person name="Goldberg J."/>
            <person name="Griggs A."/>
            <person name="Gujja S."/>
            <person name="Heiman D."/>
            <person name="Howarth C."/>
            <person name="Larson L."/>
            <person name="Lui A."/>
            <person name="MacDonald P.J.P."/>
            <person name="Mehta T."/>
            <person name="Montmayeur A."/>
            <person name="Murphy C."/>
            <person name="Neiman D."/>
            <person name="Pearson M."/>
            <person name="Priest M."/>
            <person name="Roberts A."/>
            <person name="Saif S."/>
            <person name="Shea T."/>
            <person name="Shenoy N."/>
            <person name="Sisk P."/>
            <person name="Stolte C."/>
            <person name="Sykes S."/>
            <person name="Yandava C."/>
            <person name="Wortman J."/>
            <person name="Nusbaum C."/>
            <person name="Birren B."/>
        </authorList>
    </citation>
    <scope>NUCLEOTIDE SEQUENCE</scope>
    <source>
        <strain evidence="2">R3-111a-1</strain>
    </source>
</reference>
<reference evidence="4" key="1">
    <citation type="submission" date="2010-07" db="EMBL/GenBank/DDBJ databases">
        <title>The genome sequence of Gaeumannomyces graminis var. tritici strain R3-111a-1.</title>
        <authorList>
            <consortium name="The Broad Institute Genome Sequencing Platform"/>
            <person name="Ma L.-J."/>
            <person name="Dead R."/>
            <person name="Young S."/>
            <person name="Zeng Q."/>
            <person name="Koehrsen M."/>
            <person name="Alvarado L."/>
            <person name="Berlin A."/>
            <person name="Chapman S.B."/>
            <person name="Chen Z."/>
            <person name="Freedman E."/>
            <person name="Gellesch M."/>
            <person name="Goldberg J."/>
            <person name="Griggs A."/>
            <person name="Gujja S."/>
            <person name="Heilman E.R."/>
            <person name="Heiman D."/>
            <person name="Hepburn T."/>
            <person name="Howarth C."/>
            <person name="Jen D."/>
            <person name="Larson L."/>
            <person name="Mehta T."/>
            <person name="Neiman D."/>
            <person name="Pearson M."/>
            <person name="Roberts A."/>
            <person name="Saif S."/>
            <person name="Shea T."/>
            <person name="Shenoy N."/>
            <person name="Sisk P."/>
            <person name="Stolte C."/>
            <person name="Sykes S."/>
            <person name="Walk T."/>
            <person name="White J."/>
            <person name="Yandava C."/>
            <person name="Haas B."/>
            <person name="Nusbaum C."/>
            <person name="Birren B."/>
        </authorList>
    </citation>
    <scope>NUCLEOTIDE SEQUENCE [LARGE SCALE GENOMIC DNA]</scope>
    <source>
        <strain evidence="4">R3-111a-1</strain>
    </source>
</reference>
<evidence type="ECO:0000313" key="2">
    <source>
        <dbReference type="EMBL" id="EJT79655.1"/>
    </source>
</evidence>
<feature type="compositionally biased region" description="Basic and acidic residues" evidence="1">
    <location>
        <begin position="513"/>
        <end position="530"/>
    </location>
</feature>
<reference evidence="3" key="4">
    <citation type="journal article" date="2015" name="G3 (Bethesda)">
        <title>Genome sequences of three phytopathogenic species of the Magnaporthaceae family of fungi.</title>
        <authorList>
            <person name="Okagaki L.H."/>
            <person name="Nunes C.C."/>
            <person name="Sailsbery J."/>
            <person name="Clay B."/>
            <person name="Brown D."/>
            <person name="John T."/>
            <person name="Oh Y."/>
            <person name="Young N."/>
            <person name="Fitzgerald M."/>
            <person name="Haas B.J."/>
            <person name="Zeng Q."/>
            <person name="Young S."/>
            <person name="Adiconis X."/>
            <person name="Fan L."/>
            <person name="Levin J.Z."/>
            <person name="Mitchell T.K."/>
            <person name="Okubara P.A."/>
            <person name="Farman M.L."/>
            <person name="Kohn L.M."/>
            <person name="Birren B."/>
            <person name="Ma L.-J."/>
            <person name="Dean R.A."/>
        </authorList>
    </citation>
    <scope>NUCLEOTIDE SEQUENCE</scope>
    <source>
        <strain evidence="3">R3-111a-1</strain>
    </source>
</reference>
<gene>
    <name evidence="3" type="primary">20345197</name>
    <name evidence="2" type="ORF">GGTG_04739</name>
</gene>
<proteinExistence type="predicted"/>
<dbReference type="OrthoDB" id="5419928at2759"/>
<dbReference type="AlphaFoldDB" id="J3NTZ0"/>
<reference evidence="2" key="2">
    <citation type="submission" date="2010-07" db="EMBL/GenBank/DDBJ databases">
        <authorList>
            <consortium name="The Broad Institute Genome Sequencing Platform"/>
            <consortium name="Broad Institute Genome Sequencing Center for Infectious Disease"/>
            <person name="Ma L.-J."/>
            <person name="Dead R."/>
            <person name="Young S."/>
            <person name="Zeng Q."/>
            <person name="Koehrsen M."/>
            <person name="Alvarado L."/>
            <person name="Berlin A."/>
            <person name="Chapman S.B."/>
            <person name="Chen Z."/>
            <person name="Freedman E."/>
            <person name="Gellesch M."/>
            <person name="Goldberg J."/>
            <person name="Griggs A."/>
            <person name="Gujja S."/>
            <person name="Heilman E.R."/>
            <person name="Heiman D."/>
            <person name="Hepburn T."/>
            <person name="Howarth C."/>
            <person name="Jen D."/>
            <person name="Larson L."/>
            <person name="Mehta T."/>
            <person name="Neiman D."/>
            <person name="Pearson M."/>
            <person name="Roberts A."/>
            <person name="Saif S."/>
            <person name="Shea T."/>
            <person name="Shenoy N."/>
            <person name="Sisk P."/>
            <person name="Stolte C."/>
            <person name="Sykes S."/>
            <person name="Walk T."/>
            <person name="White J."/>
            <person name="Yandava C."/>
            <person name="Haas B."/>
            <person name="Nusbaum C."/>
            <person name="Birren B."/>
        </authorList>
    </citation>
    <scope>NUCLEOTIDE SEQUENCE</scope>
    <source>
        <strain evidence="2">R3-111a-1</strain>
    </source>
</reference>
<keyword evidence="4" id="KW-1185">Reference proteome</keyword>
<feature type="region of interest" description="Disordered" evidence="1">
    <location>
        <begin position="87"/>
        <end position="111"/>
    </location>
</feature>
<dbReference type="eggNOG" id="ENOG502SUGA">
    <property type="taxonomic scope" value="Eukaryota"/>
</dbReference>
<dbReference type="VEuPathDB" id="FungiDB:GGTG_04739"/>
<evidence type="ECO:0000256" key="1">
    <source>
        <dbReference type="SAM" id="MobiDB-lite"/>
    </source>
</evidence>
<name>J3NTZ0_GAET3</name>
<accession>J3NTZ0</accession>
<evidence type="ECO:0000313" key="3">
    <source>
        <dbReference type="EnsemblFungi" id="EJT79655"/>
    </source>
</evidence>
<evidence type="ECO:0000313" key="4">
    <source>
        <dbReference type="Proteomes" id="UP000006039"/>
    </source>
</evidence>
<dbReference type="GeneID" id="20345197"/>
<dbReference type="EnsemblFungi" id="EJT79655">
    <property type="protein sequence ID" value="EJT79655"/>
    <property type="gene ID" value="GGTG_04739"/>
</dbReference>
<reference evidence="3" key="5">
    <citation type="submission" date="2018-04" db="UniProtKB">
        <authorList>
            <consortium name="EnsemblFungi"/>
        </authorList>
    </citation>
    <scope>IDENTIFICATION</scope>
    <source>
        <strain evidence="3">R3-111a-1</strain>
    </source>
</reference>
<sequence>MANTPEPGASRVSVNDITWMRPVDLAAYIRKHLGPTDDFDLLDHRRHQLPLCERNKVAERLIHALAENRYSRPLDLDDLDARLQKALSGGPNALPRVSRPRPPRSGSPTLGGIELAECGLQIGRMEEADAYDQLVKDSGRPLYPIELLDDISASFPRGPIRGPMGDLYYGTGNPDKYQELLRPWLDDIATGGYFSWWSGGTRIHYPWGVFQRQWKRWTMFRSWQRDNRDLKDDGGGFPEYLEAEKRRIKREYSERVAADELAELEANPLQLKQYWEGEQRRRKWQRHYCYESGVKEFSDYVDAVKRRLARHGFTRPFELSQDPKQQGKLETWIEYLCFEYWWLDLFTRAIERRQQKRDEVWQKLQDTGMLQSFETAKYIKTDKYDWQHKNEEDMAREALERSQQNAKRIYIETQLDQRRLSIPKPERIRRLQQGNREMLAAESRLEGLKRRSALIKEFKPLSKCLKAAKRDVARHRILLPWILDQIPLIEAELSRGEAAGGLDGTRASKTIKRRLDDSDGDDSPRQTSTEKRRRLSPRPSNGTVVLDSEIQQKEPVPSIVGGIEETLPPEEQQCSRTRAPPAGHSRRTRAAREAASRGLRRSPRIAARLTSLKRPEEC</sequence>
<dbReference type="HOGENOM" id="CLU_022835_1_0_1"/>
<organism evidence="2">
    <name type="scientific">Gaeumannomyces tritici (strain R3-111a-1)</name>
    <name type="common">Wheat and barley take-all root rot fungus</name>
    <name type="synonym">Gaeumannomyces graminis var. tritici</name>
    <dbReference type="NCBI Taxonomy" id="644352"/>
    <lineage>
        <taxon>Eukaryota</taxon>
        <taxon>Fungi</taxon>
        <taxon>Dikarya</taxon>
        <taxon>Ascomycota</taxon>
        <taxon>Pezizomycotina</taxon>
        <taxon>Sordariomycetes</taxon>
        <taxon>Sordariomycetidae</taxon>
        <taxon>Magnaporthales</taxon>
        <taxon>Magnaporthaceae</taxon>
        <taxon>Gaeumannomyces</taxon>
    </lineage>
</organism>
<dbReference type="RefSeq" id="XP_009220800.1">
    <property type="nucleotide sequence ID" value="XM_009222536.1"/>
</dbReference>
<dbReference type="EMBL" id="GL385396">
    <property type="protein sequence ID" value="EJT79655.1"/>
    <property type="molecule type" value="Genomic_DNA"/>
</dbReference>
<protein>
    <submittedName>
        <fullName evidence="2 3">Uncharacterized protein</fullName>
    </submittedName>
</protein>
<dbReference type="STRING" id="644352.J3NTZ0"/>